<protein>
    <recommendedName>
        <fullName evidence="1">WIYLD domain-containing protein</fullName>
    </recommendedName>
</protein>
<sequence length="189" mass="21316">MPARRGRPKKGDRRIDAAIDHFTAMGYPARDVREVVADLLEAYGGPDAWPFLEEGSYYVVQEKLIEKQEQEEKLLLLEHHHQQNQEQHQEPAVDQAPPENNMLILEVHNGVPAESESPDEEAKDPMFIEPPALKTAVPLPVAIGTGGTRRPCYGWISESEDEEELIGRQHDVNVVSIRGGLLCKRKRPE</sequence>
<evidence type="ECO:0000313" key="2">
    <source>
        <dbReference type="EMBL" id="JAE21682.1"/>
    </source>
</evidence>
<feature type="domain" description="WIYLD" evidence="1">
    <location>
        <begin position="8"/>
        <end position="70"/>
    </location>
</feature>
<evidence type="ECO:0000259" key="1">
    <source>
        <dbReference type="Pfam" id="PF10440"/>
    </source>
</evidence>
<proteinExistence type="predicted"/>
<dbReference type="AlphaFoldDB" id="A0A0A9GB33"/>
<reference evidence="2" key="1">
    <citation type="submission" date="2014-09" db="EMBL/GenBank/DDBJ databases">
        <authorList>
            <person name="Magalhaes I.L.F."/>
            <person name="Oliveira U."/>
            <person name="Santos F.R."/>
            <person name="Vidigal T.H.D.A."/>
            <person name="Brescovit A.D."/>
            <person name="Santos A.J."/>
        </authorList>
    </citation>
    <scope>NUCLEOTIDE SEQUENCE</scope>
    <source>
        <tissue evidence="2">Shoot tissue taken approximately 20 cm above the soil surface</tissue>
    </source>
</reference>
<dbReference type="InterPro" id="IPR043017">
    <property type="entry name" value="WIYLD_dom_sf"/>
</dbReference>
<organism evidence="2">
    <name type="scientific">Arundo donax</name>
    <name type="common">Giant reed</name>
    <name type="synonym">Donax arundinaceus</name>
    <dbReference type="NCBI Taxonomy" id="35708"/>
    <lineage>
        <taxon>Eukaryota</taxon>
        <taxon>Viridiplantae</taxon>
        <taxon>Streptophyta</taxon>
        <taxon>Embryophyta</taxon>
        <taxon>Tracheophyta</taxon>
        <taxon>Spermatophyta</taxon>
        <taxon>Magnoliopsida</taxon>
        <taxon>Liliopsida</taxon>
        <taxon>Poales</taxon>
        <taxon>Poaceae</taxon>
        <taxon>PACMAD clade</taxon>
        <taxon>Arundinoideae</taxon>
        <taxon>Arundineae</taxon>
        <taxon>Arundo</taxon>
    </lineage>
</organism>
<dbReference type="InterPro" id="IPR018848">
    <property type="entry name" value="WIYLD_domain"/>
</dbReference>
<dbReference type="PANTHER" id="PTHR34271">
    <property type="entry name" value="NUCLEOLAR HISTONE METHYLTRANSFERASE-RELATED PROTEIN"/>
    <property type="match status" value="1"/>
</dbReference>
<reference evidence="2" key="2">
    <citation type="journal article" date="2015" name="Data Brief">
        <title>Shoot transcriptome of the giant reed, Arundo donax.</title>
        <authorList>
            <person name="Barrero R.A."/>
            <person name="Guerrero F.D."/>
            <person name="Moolhuijzen P."/>
            <person name="Goolsby J.A."/>
            <person name="Tidwell J."/>
            <person name="Bellgard S.E."/>
            <person name="Bellgard M.I."/>
        </authorList>
    </citation>
    <scope>NUCLEOTIDE SEQUENCE</scope>
    <source>
        <tissue evidence="2">Shoot tissue taken approximately 20 cm above the soil surface</tissue>
    </source>
</reference>
<name>A0A0A9GB33_ARUDO</name>
<dbReference type="EMBL" id="GBRH01176214">
    <property type="protein sequence ID" value="JAE21682.1"/>
    <property type="molecule type" value="Transcribed_RNA"/>
</dbReference>
<dbReference type="PANTHER" id="PTHR34271:SF18">
    <property type="entry name" value="WIYLD DOMAIN-CONTAINING PROTEIN"/>
    <property type="match status" value="1"/>
</dbReference>
<dbReference type="Pfam" id="PF10440">
    <property type="entry name" value="WIYLD"/>
    <property type="match status" value="1"/>
</dbReference>
<dbReference type="Gene3D" id="1.10.8.850">
    <property type="entry name" value="Histone-lysine N methyltransferase , C-terminal domain-like"/>
    <property type="match status" value="1"/>
</dbReference>
<accession>A0A0A9GB33</accession>